<accession>A0ABX1QI26</accession>
<protein>
    <recommendedName>
        <fullName evidence="1">Cytochrome c7-like domain-containing protein</fullName>
    </recommendedName>
</protein>
<evidence type="ECO:0000313" key="3">
    <source>
        <dbReference type="Proteomes" id="UP000648984"/>
    </source>
</evidence>
<dbReference type="SUPFAM" id="SSF48695">
    <property type="entry name" value="Multiheme cytochromes"/>
    <property type="match status" value="1"/>
</dbReference>
<dbReference type="NCBIfam" id="TIGR04257">
    <property type="entry name" value="nanowire_3heme"/>
    <property type="match status" value="1"/>
</dbReference>
<dbReference type="InterPro" id="IPR036280">
    <property type="entry name" value="Multihaem_cyt_sf"/>
</dbReference>
<feature type="domain" description="Cytochrome c7-like" evidence="1">
    <location>
        <begin position="112"/>
        <end position="172"/>
    </location>
</feature>
<dbReference type="InterPro" id="IPR026352">
    <property type="entry name" value="Nanowire_3heme"/>
</dbReference>
<gene>
    <name evidence="2" type="ORF">GPA25_23410</name>
</gene>
<dbReference type="InterPro" id="IPR029467">
    <property type="entry name" value="Cyt_c7-like"/>
</dbReference>
<dbReference type="Pfam" id="PF14522">
    <property type="entry name" value="Cytochrome_C7"/>
    <property type="match status" value="1"/>
</dbReference>
<dbReference type="Proteomes" id="UP000648984">
    <property type="component" value="Unassembled WGS sequence"/>
</dbReference>
<reference evidence="2 3" key="1">
    <citation type="submission" date="2019-12" db="EMBL/GenBank/DDBJ databases">
        <title>Comparative genomics gives insights into the taxonomy of the Azoarcus-Aromatoleum group and reveals separate origins of nif in the plant-associated Azoarcus and non-plant-associated Aromatoleum sub-groups.</title>
        <authorList>
            <person name="Lafos M."/>
            <person name="Maluk M."/>
            <person name="Batista M."/>
            <person name="Junghare M."/>
            <person name="Carmona M."/>
            <person name="Faoro H."/>
            <person name="Cruz L.M."/>
            <person name="Battistoni F."/>
            <person name="De Souza E."/>
            <person name="Pedrosa F."/>
            <person name="Chen W.-M."/>
            <person name="Poole P.S."/>
            <person name="Dixon R.A."/>
            <person name="James E.K."/>
        </authorList>
    </citation>
    <scope>NUCLEOTIDE SEQUENCE [LARGE SCALE GENOMIC DNA]</scope>
    <source>
        <strain evidence="2 3">22Lin</strain>
    </source>
</reference>
<feature type="non-terminal residue" evidence="2">
    <location>
        <position position="195"/>
    </location>
</feature>
<name>A0ABX1QI26_9RHOO</name>
<dbReference type="EMBL" id="WTVQ01000091">
    <property type="protein sequence ID" value="NMG77700.1"/>
    <property type="molecule type" value="Genomic_DNA"/>
</dbReference>
<proteinExistence type="predicted"/>
<keyword evidence="3" id="KW-1185">Reference proteome</keyword>
<comment type="caution">
    <text evidence="2">The sequence shown here is derived from an EMBL/GenBank/DDBJ whole genome shotgun (WGS) entry which is preliminary data.</text>
</comment>
<organism evidence="2 3">
    <name type="scientific">Aromatoleum diolicum</name>
    <dbReference type="NCBI Taxonomy" id="75796"/>
    <lineage>
        <taxon>Bacteria</taxon>
        <taxon>Pseudomonadati</taxon>
        <taxon>Pseudomonadota</taxon>
        <taxon>Betaproteobacteria</taxon>
        <taxon>Rhodocyclales</taxon>
        <taxon>Rhodocyclaceae</taxon>
        <taxon>Aromatoleum</taxon>
    </lineage>
</organism>
<sequence length="195" mass="21272">MHERSSSILQHFIRLMAMLALVVATQVNAQQRWLPIAQDGLRDPASPAVKVLQAPGDALSSLAPDQVGNQVRWVKALKDGQITPRSSLRPGTKVQTYDKDALLNLNGGMPVVRFPHSAHTQWLDCSNCHDHIFKKERGATPISMFLILQGEQCGLCHGAVAFPLTECGRCHNTKREDAIAELQREAAAASATPPP</sequence>
<dbReference type="Gene3D" id="3.90.10.10">
    <property type="entry name" value="Cytochrome C3"/>
    <property type="match status" value="1"/>
</dbReference>
<dbReference type="RefSeq" id="WP_169262810.1">
    <property type="nucleotide sequence ID" value="NZ_WTVQ01000091.1"/>
</dbReference>
<evidence type="ECO:0000259" key="1">
    <source>
        <dbReference type="Pfam" id="PF14522"/>
    </source>
</evidence>
<evidence type="ECO:0000313" key="2">
    <source>
        <dbReference type="EMBL" id="NMG77700.1"/>
    </source>
</evidence>